<feature type="domain" description="Arginyl tRNA synthetase N-terminal" evidence="11">
    <location>
        <begin position="3"/>
        <end position="93"/>
    </location>
</feature>
<comment type="similarity">
    <text evidence="1 8 9">Belongs to the class-I aminoacyl-tRNA synthetase family.</text>
</comment>
<dbReference type="GO" id="GO:0004814">
    <property type="term" value="F:arginine-tRNA ligase activity"/>
    <property type="evidence" value="ECO:0007669"/>
    <property type="project" value="UniProtKB-UniRule"/>
</dbReference>
<dbReference type="PRINTS" id="PR01038">
    <property type="entry name" value="TRNASYNTHARG"/>
</dbReference>
<gene>
    <name evidence="8" type="primary">argS</name>
    <name evidence="12" type="ORF">SAMN05216564_106161</name>
</gene>
<dbReference type="GO" id="GO:0005737">
    <property type="term" value="C:cytoplasm"/>
    <property type="evidence" value="ECO:0007669"/>
    <property type="project" value="UniProtKB-SubCell"/>
</dbReference>
<protein>
    <recommendedName>
        <fullName evidence="8">Arginine--tRNA ligase</fullName>
        <ecNumber evidence="8">6.1.1.19</ecNumber>
    </recommendedName>
    <alternativeName>
        <fullName evidence="8">Arginyl-tRNA synthetase</fullName>
        <shortName evidence="8">ArgRS</shortName>
    </alternativeName>
</protein>
<dbReference type="PANTHER" id="PTHR11956:SF5">
    <property type="entry name" value="ARGININE--TRNA LIGASE, CYTOPLASMIC"/>
    <property type="match status" value="1"/>
</dbReference>
<dbReference type="CDD" id="cd07956">
    <property type="entry name" value="Anticodon_Ia_Arg"/>
    <property type="match status" value="1"/>
</dbReference>
<evidence type="ECO:0000256" key="2">
    <source>
        <dbReference type="ARBA" id="ARBA00022598"/>
    </source>
</evidence>
<dbReference type="InterPro" id="IPR009080">
    <property type="entry name" value="tRNAsynth_Ia_anticodon-bd"/>
</dbReference>
<dbReference type="InterPro" id="IPR035684">
    <property type="entry name" value="ArgRS_core"/>
</dbReference>
<keyword evidence="4 8" id="KW-0067">ATP-binding</keyword>
<evidence type="ECO:0000259" key="10">
    <source>
        <dbReference type="SMART" id="SM00836"/>
    </source>
</evidence>
<keyword evidence="3 8" id="KW-0547">Nucleotide-binding</keyword>
<evidence type="ECO:0000256" key="9">
    <source>
        <dbReference type="RuleBase" id="RU363038"/>
    </source>
</evidence>
<dbReference type="AlphaFoldDB" id="A0A1H3KVH7"/>
<evidence type="ECO:0000259" key="11">
    <source>
        <dbReference type="SMART" id="SM01016"/>
    </source>
</evidence>
<dbReference type="GO" id="GO:0006420">
    <property type="term" value="P:arginyl-tRNA aminoacylation"/>
    <property type="evidence" value="ECO:0007669"/>
    <property type="project" value="UniProtKB-UniRule"/>
</dbReference>
<evidence type="ECO:0000256" key="4">
    <source>
        <dbReference type="ARBA" id="ARBA00022840"/>
    </source>
</evidence>
<evidence type="ECO:0000256" key="8">
    <source>
        <dbReference type="HAMAP-Rule" id="MF_00123"/>
    </source>
</evidence>
<evidence type="ECO:0000256" key="3">
    <source>
        <dbReference type="ARBA" id="ARBA00022741"/>
    </source>
</evidence>
<reference evidence="13" key="1">
    <citation type="submission" date="2016-10" db="EMBL/GenBank/DDBJ databases">
        <authorList>
            <person name="Varghese N."/>
            <person name="Submissions S."/>
        </authorList>
    </citation>
    <scope>NUCLEOTIDE SEQUENCE [LARGE SCALE GENOMIC DNA]</scope>
    <source>
        <strain evidence="13">DC30,IBRC 10041,KCTC 4046</strain>
    </source>
</reference>
<dbReference type="SMART" id="SM00836">
    <property type="entry name" value="DALR_1"/>
    <property type="match status" value="1"/>
</dbReference>
<dbReference type="SMART" id="SM01016">
    <property type="entry name" value="Arg_tRNA_synt_N"/>
    <property type="match status" value="1"/>
</dbReference>
<name>A0A1H3KVH7_9EURY</name>
<dbReference type="InterPro" id="IPR014729">
    <property type="entry name" value="Rossmann-like_a/b/a_fold"/>
</dbReference>
<dbReference type="HAMAP" id="MF_00123">
    <property type="entry name" value="Arg_tRNA_synth"/>
    <property type="match status" value="1"/>
</dbReference>
<dbReference type="Pfam" id="PF05746">
    <property type="entry name" value="DALR_1"/>
    <property type="match status" value="1"/>
</dbReference>
<dbReference type="OrthoDB" id="372102at2157"/>
<feature type="domain" description="DALR anticodon binding" evidence="10">
    <location>
        <begin position="472"/>
        <end position="614"/>
    </location>
</feature>
<dbReference type="Pfam" id="PF03485">
    <property type="entry name" value="Arg_tRNA_synt_N"/>
    <property type="match status" value="1"/>
</dbReference>
<dbReference type="SUPFAM" id="SSF47323">
    <property type="entry name" value="Anticodon-binding domain of a subclass of class I aminoacyl-tRNA synthetases"/>
    <property type="match status" value="1"/>
</dbReference>
<dbReference type="GO" id="GO:0005524">
    <property type="term" value="F:ATP binding"/>
    <property type="evidence" value="ECO:0007669"/>
    <property type="project" value="UniProtKB-UniRule"/>
</dbReference>
<evidence type="ECO:0000256" key="7">
    <source>
        <dbReference type="ARBA" id="ARBA00049339"/>
    </source>
</evidence>
<evidence type="ECO:0000313" key="12">
    <source>
        <dbReference type="EMBL" id="SDY55748.1"/>
    </source>
</evidence>
<sequence>MFRQFRSEVEAALSAALSDLDLPTDDLGIEEPPADTDATLASSASFRLADELGEAPPQVAARLADAVSETIAAEAYDYLAAVETAGPYLNFRTTDAYLADTLVAGADADYGALADRDTSIVVEHTSANPTGPVHVGRARNPIVGDAVANVLDTAGYDVERHYYVNDAGRQMAVFTWAYETFDESDLEEPPARDRIEYDLVRYYRKGNSYLEEADPEAVEAAEDEIRSILQGLEDGDEETYERVGTVVDQVLSGMRECLARLPADFDEFVKETRFMRDGSTDEVAARLKEADQAVYEEDAWQLELDEWGIDKNLVFLRSDGTSLYTTRDLAHHEWKFDNYDRAVTVLGEDHKLQADQLNAALDLLGNDVDQLENVIYSYVNLPEGKMSTRRGTGVMLDDLLDEAIDRAREEVETRLDDRIRDDDLDEADVERIAHQVGIGAVRYDVVSKQPTKAITFEWDRALDFEAQSAPYVQYVHARCCGILEEAAAADVSVPDLATDAIVAGAGEDGAAGGATADVDIDAGVLETEEARALLREIARFPAVIEEAAEELKPHVVATYTREIADAYNVFYRECPVLSAESPALRDARLALVAASKHTVANALGVLGVEAPESM</sequence>
<keyword evidence="6 8" id="KW-0030">Aminoacyl-tRNA synthetase</keyword>
<organism evidence="12 13">
    <name type="scientific">Halopenitus persicus</name>
    <dbReference type="NCBI Taxonomy" id="1048396"/>
    <lineage>
        <taxon>Archaea</taxon>
        <taxon>Methanobacteriati</taxon>
        <taxon>Methanobacteriota</taxon>
        <taxon>Stenosarchaea group</taxon>
        <taxon>Halobacteria</taxon>
        <taxon>Halobacteriales</taxon>
        <taxon>Haloferacaceae</taxon>
        <taxon>Halopenitus</taxon>
    </lineage>
</organism>
<evidence type="ECO:0000313" key="13">
    <source>
        <dbReference type="Proteomes" id="UP000199079"/>
    </source>
</evidence>
<dbReference type="Pfam" id="PF00750">
    <property type="entry name" value="tRNA-synt_1d"/>
    <property type="match status" value="1"/>
</dbReference>
<dbReference type="Gene3D" id="3.30.1360.70">
    <property type="entry name" value="Arginyl tRNA synthetase N-terminal domain"/>
    <property type="match status" value="1"/>
</dbReference>
<dbReference type="RefSeq" id="WP_092733286.1">
    <property type="nucleotide sequence ID" value="NZ_FNPC01000006.1"/>
</dbReference>
<dbReference type="EMBL" id="FNPC01000006">
    <property type="protein sequence ID" value="SDY55748.1"/>
    <property type="molecule type" value="Genomic_DNA"/>
</dbReference>
<dbReference type="PANTHER" id="PTHR11956">
    <property type="entry name" value="ARGINYL-TRNA SYNTHETASE"/>
    <property type="match status" value="1"/>
</dbReference>
<dbReference type="InterPro" id="IPR001278">
    <property type="entry name" value="Arg-tRNA-ligase"/>
</dbReference>
<evidence type="ECO:0000256" key="1">
    <source>
        <dbReference type="ARBA" id="ARBA00005594"/>
    </source>
</evidence>
<dbReference type="NCBIfam" id="TIGR00456">
    <property type="entry name" value="argS"/>
    <property type="match status" value="1"/>
</dbReference>
<dbReference type="InterPro" id="IPR005148">
    <property type="entry name" value="Arg-tRNA-synth_N"/>
</dbReference>
<feature type="short sequence motif" description="'HIGH' region" evidence="8">
    <location>
        <begin position="127"/>
        <end position="137"/>
    </location>
</feature>
<dbReference type="SUPFAM" id="SSF52374">
    <property type="entry name" value="Nucleotidylyl transferase"/>
    <property type="match status" value="1"/>
</dbReference>
<keyword evidence="5 8" id="KW-0648">Protein biosynthesis</keyword>
<proteinExistence type="inferred from homology"/>
<keyword evidence="2 8" id="KW-0436">Ligase</keyword>
<dbReference type="SUPFAM" id="SSF55190">
    <property type="entry name" value="Arginyl-tRNA synthetase (ArgRS), N-terminal 'additional' domain"/>
    <property type="match status" value="1"/>
</dbReference>
<keyword evidence="8" id="KW-0963">Cytoplasm</keyword>
<dbReference type="CDD" id="cd00671">
    <property type="entry name" value="ArgRS_core"/>
    <property type="match status" value="1"/>
</dbReference>
<dbReference type="InterPro" id="IPR036695">
    <property type="entry name" value="Arg-tRNA-synth_N_sf"/>
</dbReference>
<dbReference type="Gene3D" id="3.40.50.620">
    <property type="entry name" value="HUPs"/>
    <property type="match status" value="1"/>
</dbReference>
<keyword evidence="13" id="KW-1185">Reference proteome</keyword>
<accession>A0A1H3KVH7</accession>
<dbReference type="Gene3D" id="1.10.730.10">
    <property type="entry name" value="Isoleucyl-tRNA Synthetase, Domain 1"/>
    <property type="match status" value="1"/>
</dbReference>
<evidence type="ECO:0000256" key="5">
    <source>
        <dbReference type="ARBA" id="ARBA00022917"/>
    </source>
</evidence>
<comment type="catalytic activity">
    <reaction evidence="7 8">
        <text>tRNA(Arg) + L-arginine + ATP = L-arginyl-tRNA(Arg) + AMP + diphosphate</text>
        <dbReference type="Rhea" id="RHEA:20301"/>
        <dbReference type="Rhea" id="RHEA-COMP:9658"/>
        <dbReference type="Rhea" id="RHEA-COMP:9673"/>
        <dbReference type="ChEBI" id="CHEBI:30616"/>
        <dbReference type="ChEBI" id="CHEBI:32682"/>
        <dbReference type="ChEBI" id="CHEBI:33019"/>
        <dbReference type="ChEBI" id="CHEBI:78442"/>
        <dbReference type="ChEBI" id="CHEBI:78513"/>
        <dbReference type="ChEBI" id="CHEBI:456215"/>
        <dbReference type="EC" id="6.1.1.19"/>
    </reaction>
</comment>
<dbReference type="InterPro" id="IPR008909">
    <property type="entry name" value="DALR_anticod-bd"/>
</dbReference>
<evidence type="ECO:0000256" key="6">
    <source>
        <dbReference type="ARBA" id="ARBA00023146"/>
    </source>
</evidence>
<comment type="subcellular location">
    <subcellularLocation>
        <location evidence="8">Cytoplasm</location>
    </subcellularLocation>
</comment>
<dbReference type="Proteomes" id="UP000199079">
    <property type="component" value="Unassembled WGS sequence"/>
</dbReference>
<dbReference type="EC" id="6.1.1.19" evidence="8"/>